<name>A0A2V3J727_9FLOR</name>
<feature type="transmembrane region" description="Helical" evidence="1">
    <location>
        <begin position="557"/>
        <end position="578"/>
    </location>
</feature>
<sequence>MVIAGTSYKSTFRYQSSTDVNDLSRSLFSPHEDPLAEEDRWSALSDTQREAWTASNEVIRFSEGMRDVLRATSTLRQSPMLMHVNVQIIAPEHFISVEDENRIIHYASAMTAGSNGTKIMFNVSLAPKHLFKRVAMHSPSDDPTHFMGLLQQTAATLGSTHVMYVIVNHGDDPINHYEARTPFLGTGRTCWVLYTIERKKSLNVADLLTSVERIAQRVYAPKPLYFPVPFIKELTVQVSAYTPGVEHRAHWLDHFDWDGFEDAIKNVAVPSEHLRFSSSQVNSECPMCAKAFRESDKPSRDFVQRAALTLNEMVPFNNTWANGVFSTALRRRVPPNTFRLYVLDLHKTRQSEPVQRLENKPLSFFPGMGIVIFRSTDEDAVAALNTLFVQAFAAAVYGISEPNLYHTLKRGKKSSKQGRPSTVMTDVVSRYLVRSIVETRIAELEEIMEGIIYFDIDPAKSLGDLQYAYFAQRVNLMLFKLQHAQMLLSDSHDAATAIYLAASTSHDIRAIRLAFDLSEEKATFERFRDPTLRCHFSRLKREALRASYFLESTYSRFREMIMCTLTFLGFTALSNFLLRKHTAWKRRGKRE</sequence>
<dbReference type="EMBL" id="NBIV01000001">
    <property type="protein sequence ID" value="PXF50093.1"/>
    <property type="molecule type" value="Genomic_DNA"/>
</dbReference>
<protein>
    <submittedName>
        <fullName evidence="2">Uncharacterized protein</fullName>
    </submittedName>
</protein>
<comment type="caution">
    <text evidence="2">The sequence shown here is derived from an EMBL/GenBank/DDBJ whole genome shotgun (WGS) entry which is preliminary data.</text>
</comment>
<proteinExistence type="predicted"/>
<keyword evidence="1" id="KW-0812">Transmembrane</keyword>
<keyword evidence="3" id="KW-1185">Reference proteome</keyword>
<evidence type="ECO:0000256" key="1">
    <source>
        <dbReference type="SAM" id="Phobius"/>
    </source>
</evidence>
<evidence type="ECO:0000313" key="3">
    <source>
        <dbReference type="Proteomes" id="UP000247409"/>
    </source>
</evidence>
<gene>
    <name evidence="2" type="ORF">BWQ96_00253</name>
</gene>
<organism evidence="2 3">
    <name type="scientific">Gracilariopsis chorda</name>
    <dbReference type="NCBI Taxonomy" id="448386"/>
    <lineage>
        <taxon>Eukaryota</taxon>
        <taxon>Rhodophyta</taxon>
        <taxon>Florideophyceae</taxon>
        <taxon>Rhodymeniophycidae</taxon>
        <taxon>Gracilariales</taxon>
        <taxon>Gracilariaceae</taxon>
        <taxon>Gracilariopsis</taxon>
    </lineage>
</organism>
<dbReference type="AlphaFoldDB" id="A0A2V3J727"/>
<accession>A0A2V3J727</accession>
<reference evidence="2 3" key="1">
    <citation type="journal article" date="2018" name="Mol. Biol. Evol.">
        <title>Analysis of the draft genome of the red seaweed Gracilariopsis chorda provides insights into genome size evolution in Rhodophyta.</title>
        <authorList>
            <person name="Lee J."/>
            <person name="Yang E.C."/>
            <person name="Graf L."/>
            <person name="Yang J.H."/>
            <person name="Qiu H."/>
            <person name="Zel Zion U."/>
            <person name="Chan C.X."/>
            <person name="Stephens T.G."/>
            <person name="Weber A.P.M."/>
            <person name="Boo G.H."/>
            <person name="Boo S.M."/>
            <person name="Kim K.M."/>
            <person name="Shin Y."/>
            <person name="Jung M."/>
            <person name="Lee S.J."/>
            <person name="Yim H.S."/>
            <person name="Lee J.H."/>
            <person name="Bhattacharya D."/>
            <person name="Yoon H.S."/>
        </authorList>
    </citation>
    <scope>NUCLEOTIDE SEQUENCE [LARGE SCALE GENOMIC DNA]</scope>
    <source>
        <strain evidence="2 3">SKKU-2015</strain>
        <tissue evidence="2">Whole body</tissue>
    </source>
</reference>
<keyword evidence="1" id="KW-1133">Transmembrane helix</keyword>
<dbReference type="Proteomes" id="UP000247409">
    <property type="component" value="Unassembled WGS sequence"/>
</dbReference>
<keyword evidence="1" id="KW-0472">Membrane</keyword>
<evidence type="ECO:0000313" key="2">
    <source>
        <dbReference type="EMBL" id="PXF50093.1"/>
    </source>
</evidence>
<dbReference type="OrthoDB" id="10307686at2759"/>